<organism evidence="2 3">
    <name type="scientific">Paludibacterium purpuratum</name>
    <dbReference type="NCBI Taxonomy" id="1144873"/>
    <lineage>
        <taxon>Bacteria</taxon>
        <taxon>Pseudomonadati</taxon>
        <taxon>Pseudomonadota</taxon>
        <taxon>Betaproteobacteria</taxon>
        <taxon>Neisseriales</taxon>
        <taxon>Chromobacteriaceae</taxon>
        <taxon>Paludibacterium</taxon>
    </lineage>
</organism>
<name>A0A4R7BCK4_9NEIS</name>
<dbReference type="AlphaFoldDB" id="A0A4R7BCK4"/>
<evidence type="ECO:0000256" key="1">
    <source>
        <dbReference type="SAM" id="MobiDB-lite"/>
    </source>
</evidence>
<accession>A0A4R7BCK4</accession>
<gene>
    <name evidence="2" type="ORF">DFP86_103119</name>
</gene>
<proteinExistence type="predicted"/>
<keyword evidence="3" id="KW-1185">Reference proteome</keyword>
<sequence>MVNVPLALVVGLTLLQSEANSTPRINLTPDDALSASTHPNDAPTLRSYVGFTVIDILHGRSPKTMVKERPPSTGRPAKRPSAAAPSPPWP</sequence>
<evidence type="ECO:0000313" key="3">
    <source>
        <dbReference type="Proteomes" id="UP000295611"/>
    </source>
</evidence>
<comment type="caution">
    <text evidence="2">The sequence shown here is derived from an EMBL/GenBank/DDBJ whole genome shotgun (WGS) entry which is preliminary data.</text>
</comment>
<protein>
    <submittedName>
        <fullName evidence="2">Uncharacterized protein</fullName>
    </submittedName>
</protein>
<reference evidence="2 3" key="1">
    <citation type="submission" date="2019-03" db="EMBL/GenBank/DDBJ databases">
        <title>Genomic Encyclopedia of Type Strains, Phase III (KMG-III): the genomes of soil and plant-associated and newly described type strains.</title>
        <authorList>
            <person name="Whitman W."/>
        </authorList>
    </citation>
    <scope>NUCLEOTIDE SEQUENCE [LARGE SCALE GENOMIC DNA]</scope>
    <source>
        <strain evidence="2 3">CECT 8976</strain>
    </source>
</reference>
<evidence type="ECO:0000313" key="2">
    <source>
        <dbReference type="EMBL" id="TDR81466.1"/>
    </source>
</evidence>
<dbReference type="Proteomes" id="UP000295611">
    <property type="component" value="Unassembled WGS sequence"/>
</dbReference>
<feature type="region of interest" description="Disordered" evidence="1">
    <location>
        <begin position="60"/>
        <end position="90"/>
    </location>
</feature>
<dbReference type="RefSeq" id="WP_133678839.1">
    <property type="nucleotide sequence ID" value="NZ_SNZP01000003.1"/>
</dbReference>
<dbReference type="EMBL" id="SNZP01000003">
    <property type="protein sequence ID" value="TDR81466.1"/>
    <property type="molecule type" value="Genomic_DNA"/>
</dbReference>